<dbReference type="EMBL" id="JAKCXM010004184">
    <property type="protein sequence ID" value="KAJ0389308.1"/>
    <property type="molecule type" value="Genomic_DNA"/>
</dbReference>
<reference evidence="1" key="1">
    <citation type="submission" date="2021-12" db="EMBL/GenBank/DDBJ databases">
        <title>Prjna785345.</title>
        <authorList>
            <person name="Rujirawat T."/>
            <person name="Krajaejun T."/>
        </authorList>
    </citation>
    <scope>NUCLEOTIDE SEQUENCE</scope>
    <source>
        <strain evidence="1">Pi057C3</strain>
    </source>
</reference>
<comment type="caution">
    <text evidence="1">The sequence shown here is derived from an EMBL/GenBank/DDBJ whole genome shotgun (WGS) entry which is preliminary data.</text>
</comment>
<dbReference type="AlphaFoldDB" id="A0AAD5LQQ6"/>
<gene>
    <name evidence="1" type="ORF">P43SY_011907</name>
</gene>
<name>A0AAD5LQQ6_PYTIN</name>
<proteinExistence type="predicted"/>
<protein>
    <submittedName>
        <fullName evidence="1">Uncharacterized protein</fullName>
    </submittedName>
</protein>
<keyword evidence="2" id="KW-1185">Reference proteome</keyword>
<dbReference type="Proteomes" id="UP001209570">
    <property type="component" value="Unassembled WGS sequence"/>
</dbReference>
<evidence type="ECO:0000313" key="2">
    <source>
        <dbReference type="Proteomes" id="UP001209570"/>
    </source>
</evidence>
<accession>A0AAD5LQQ6</accession>
<organism evidence="1 2">
    <name type="scientific">Pythium insidiosum</name>
    <name type="common">Pythiosis disease agent</name>
    <dbReference type="NCBI Taxonomy" id="114742"/>
    <lineage>
        <taxon>Eukaryota</taxon>
        <taxon>Sar</taxon>
        <taxon>Stramenopiles</taxon>
        <taxon>Oomycota</taxon>
        <taxon>Peronosporomycetes</taxon>
        <taxon>Pythiales</taxon>
        <taxon>Pythiaceae</taxon>
        <taxon>Pythium</taxon>
    </lineage>
</organism>
<evidence type="ECO:0000313" key="1">
    <source>
        <dbReference type="EMBL" id="KAJ0389308.1"/>
    </source>
</evidence>
<sequence length="106" mass="12786">MSHRLSQNARHTNDLLQELERDKELEVLREYLTRFNLFPRTRDPASAPIRFEELKELVKHWKLHRQRNFWKTHTTKEDLVRTLYRHINTKIIPQEGRDDVATPAGS</sequence>